<reference evidence="2" key="1">
    <citation type="submission" date="2020-03" db="EMBL/GenBank/DDBJ databases">
        <authorList>
            <person name="Weist P."/>
        </authorList>
    </citation>
    <scope>NUCLEOTIDE SEQUENCE</scope>
</reference>
<keyword evidence="3" id="KW-1185">Reference proteome</keyword>
<evidence type="ECO:0000313" key="2">
    <source>
        <dbReference type="EMBL" id="CAB1441113.1"/>
    </source>
</evidence>
<accession>A0A9N7YX49</accession>
<comment type="caution">
    <text evidence="2">The sequence shown here is derived from an EMBL/GenBank/DDBJ whole genome shotgun (WGS) entry which is preliminary data.</text>
</comment>
<dbReference type="EMBL" id="CADEAL010002569">
    <property type="protein sequence ID" value="CAB1441113.1"/>
    <property type="molecule type" value="Genomic_DNA"/>
</dbReference>
<sequence length="167" mass="18675">MSESERSARQYASRLMLQGAGLRRRQGRRVGADVGPIRRGRAEREREAERRVRAARRDGASPGAPGYCPMSLCENTAGDHPEDRHECEMMFAGAGVNVLQKHVISTIQFMSEHGSGRKLRRQLNHSLSACPRATMQTSYHCGPSTLRHTLSAEAPERRPWAQQPTLE</sequence>
<evidence type="ECO:0000313" key="3">
    <source>
        <dbReference type="Proteomes" id="UP001153269"/>
    </source>
</evidence>
<dbReference type="Proteomes" id="UP001153269">
    <property type="component" value="Unassembled WGS sequence"/>
</dbReference>
<protein>
    <submittedName>
        <fullName evidence="2">Uncharacterized protein</fullName>
    </submittedName>
</protein>
<dbReference type="AlphaFoldDB" id="A0A9N7YX49"/>
<gene>
    <name evidence="2" type="ORF">PLEPLA_LOCUS28898</name>
</gene>
<name>A0A9N7YX49_PLEPL</name>
<proteinExistence type="predicted"/>
<evidence type="ECO:0000256" key="1">
    <source>
        <dbReference type="SAM" id="MobiDB-lite"/>
    </source>
</evidence>
<organism evidence="2 3">
    <name type="scientific">Pleuronectes platessa</name>
    <name type="common">European plaice</name>
    <dbReference type="NCBI Taxonomy" id="8262"/>
    <lineage>
        <taxon>Eukaryota</taxon>
        <taxon>Metazoa</taxon>
        <taxon>Chordata</taxon>
        <taxon>Craniata</taxon>
        <taxon>Vertebrata</taxon>
        <taxon>Euteleostomi</taxon>
        <taxon>Actinopterygii</taxon>
        <taxon>Neopterygii</taxon>
        <taxon>Teleostei</taxon>
        <taxon>Neoteleostei</taxon>
        <taxon>Acanthomorphata</taxon>
        <taxon>Carangaria</taxon>
        <taxon>Pleuronectiformes</taxon>
        <taxon>Pleuronectoidei</taxon>
        <taxon>Pleuronectidae</taxon>
        <taxon>Pleuronectes</taxon>
    </lineage>
</organism>
<feature type="region of interest" description="Disordered" evidence="1">
    <location>
        <begin position="19"/>
        <end position="48"/>
    </location>
</feature>
<feature type="region of interest" description="Disordered" evidence="1">
    <location>
        <begin position="141"/>
        <end position="167"/>
    </location>
</feature>